<sequence>MPSYDMVCQECGHKFSVFCSISQKDQQKCPQCESSKISQRFTAVNIGGGKSNSSSSGASVPTSGFG</sequence>
<dbReference type="NCBIfam" id="TIGR02605">
    <property type="entry name" value="CxxC_CxxC_SSSS"/>
    <property type="match status" value="1"/>
</dbReference>
<evidence type="ECO:0000256" key="1">
    <source>
        <dbReference type="SAM" id="MobiDB-lite"/>
    </source>
</evidence>
<dbReference type="OrthoDB" id="9813321at2"/>
<evidence type="ECO:0000259" key="2">
    <source>
        <dbReference type="SMART" id="SM00834"/>
    </source>
</evidence>
<dbReference type="SUPFAM" id="SSF57850">
    <property type="entry name" value="RING/U-box"/>
    <property type="match status" value="1"/>
</dbReference>
<dbReference type="HOGENOM" id="CLU_136025_4_1_9"/>
<feature type="region of interest" description="Disordered" evidence="1">
    <location>
        <begin position="47"/>
        <end position="66"/>
    </location>
</feature>
<dbReference type="Pfam" id="PF09723">
    <property type="entry name" value="Zn_ribbon_8"/>
    <property type="match status" value="1"/>
</dbReference>
<reference evidence="3 4" key="1">
    <citation type="submission" date="2013-12" db="EMBL/GenBank/DDBJ databases">
        <authorList>
            <consortium name="DOE Joint Genome Institute"/>
            <person name="Smidt H."/>
            <person name="Huntemann M."/>
            <person name="Han J."/>
            <person name="Chen A."/>
            <person name="Kyrpides N."/>
            <person name="Mavromatis K."/>
            <person name="Markowitz V."/>
            <person name="Palaniappan K."/>
            <person name="Ivanova N."/>
            <person name="Schaumberg A."/>
            <person name="Pati A."/>
            <person name="Liolios K."/>
            <person name="Nordberg H.P."/>
            <person name="Cantor M.N."/>
            <person name="Hua S.X."/>
            <person name="Woyke T."/>
        </authorList>
    </citation>
    <scope>NUCLEOTIDE SEQUENCE [LARGE SCALE GENOMIC DNA]</scope>
    <source>
        <strain evidence="4">DSM 15288</strain>
    </source>
</reference>
<name>W0EBJ4_9FIRM</name>
<dbReference type="EMBL" id="CP007032">
    <property type="protein sequence ID" value="AHF06579.1"/>
    <property type="molecule type" value="Genomic_DNA"/>
</dbReference>
<proteinExistence type="predicted"/>
<dbReference type="InterPro" id="IPR013429">
    <property type="entry name" value="Regulatory_FmdB_Zinc_ribbon"/>
</dbReference>
<feature type="domain" description="Putative regulatory protein FmdB zinc ribbon" evidence="2">
    <location>
        <begin position="1"/>
        <end position="42"/>
    </location>
</feature>
<dbReference type="Proteomes" id="UP000010847">
    <property type="component" value="Chromosome"/>
</dbReference>
<dbReference type="AlphaFoldDB" id="W0EBJ4"/>
<protein>
    <submittedName>
        <fullName evidence="3">Regulatory protein</fullName>
    </submittedName>
</protein>
<dbReference type="SMART" id="SM00834">
    <property type="entry name" value="CxxC_CXXC_SSSS"/>
    <property type="match status" value="1"/>
</dbReference>
<accession>W0EBJ4</accession>
<organism evidence="3 4">
    <name type="scientific">Desulfitobacterium metallireducens DSM 15288</name>
    <dbReference type="NCBI Taxonomy" id="871968"/>
    <lineage>
        <taxon>Bacteria</taxon>
        <taxon>Bacillati</taxon>
        <taxon>Bacillota</taxon>
        <taxon>Clostridia</taxon>
        <taxon>Eubacteriales</taxon>
        <taxon>Desulfitobacteriaceae</taxon>
        <taxon>Desulfitobacterium</taxon>
    </lineage>
</organism>
<dbReference type="STRING" id="871968.DESME_05545"/>
<dbReference type="eggNOG" id="COG2331">
    <property type="taxonomic scope" value="Bacteria"/>
</dbReference>
<dbReference type="KEGG" id="dmt:DESME_05545"/>
<keyword evidence="4" id="KW-1185">Reference proteome</keyword>
<feature type="compositionally biased region" description="Low complexity" evidence="1">
    <location>
        <begin position="51"/>
        <end position="66"/>
    </location>
</feature>
<evidence type="ECO:0000313" key="4">
    <source>
        <dbReference type="Proteomes" id="UP000010847"/>
    </source>
</evidence>
<evidence type="ECO:0000313" key="3">
    <source>
        <dbReference type="EMBL" id="AHF06579.1"/>
    </source>
</evidence>
<gene>
    <name evidence="3" type="ORF">DESME_05545</name>
</gene>